<sequence length="179" mass="19741">MDFSLLLKNIKTVSPGSEGLLFAPYIVGERMPYADSTIRGSFVGIDVHHRLQHFTRAVIEGITFSLKDLLKIMETAKQKKFTKIISVGGSAKNTDWLQIQADIFNSTVVSLKTEQGPALGATMLAAVGVGWFSSLEEAVEVFVSYKKCFQPIPANVAAYQKSYSKYCKIYSALKTVMES</sequence>
<name>A0ABN0GWV6_STRRT</name>
<dbReference type="InterPro" id="IPR050406">
    <property type="entry name" value="FGGY_Carb_Kinase"/>
</dbReference>
<dbReference type="InterPro" id="IPR018483">
    <property type="entry name" value="Carb_kinase_FGGY_CS"/>
</dbReference>
<keyword evidence="2" id="KW-0808">Transferase</keyword>
<evidence type="ECO:0000259" key="4">
    <source>
        <dbReference type="Pfam" id="PF02782"/>
    </source>
</evidence>
<gene>
    <name evidence="5" type="ORF">SRA_01934</name>
</gene>
<dbReference type="Pfam" id="PF02782">
    <property type="entry name" value="FGGY_C"/>
    <property type="match status" value="1"/>
</dbReference>
<dbReference type="PANTHER" id="PTHR43095">
    <property type="entry name" value="SUGAR KINASE"/>
    <property type="match status" value="1"/>
</dbReference>
<dbReference type="GO" id="GO:0016301">
    <property type="term" value="F:kinase activity"/>
    <property type="evidence" value="ECO:0007669"/>
    <property type="project" value="UniProtKB-KW"/>
</dbReference>
<protein>
    <submittedName>
        <fullName evidence="5">D-xylulose kinase</fullName>
    </submittedName>
</protein>
<comment type="similarity">
    <text evidence="1">Belongs to the FGGY kinase family.</text>
</comment>
<evidence type="ECO:0000256" key="1">
    <source>
        <dbReference type="ARBA" id="ARBA00009156"/>
    </source>
</evidence>
<keyword evidence="3 5" id="KW-0418">Kinase</keyword>
<keyword evidence="6" id="KW-1185">Reference proteome</keyword>
<accession>A0ABN0GWV6</accession>
<dbReference type="RefSeq" id="WP_003086972.1">
    <property type="nucleotide sequence ID" value="NZ_AJTZ01000004.1"/>
</dbReference>
<dbReference type="Gene3D" id="3.30.420.40">
    <property type="match status" value="1"/>
</dbReference>
<proteinExistence type="inferred from homology"/>
<dbReference type="SUPFAM" id="SSF53067">
    <property type="entry name" value="Actin-like ATPase domain"/>
    <property type="match status" value="1"/>
</dbReference>
<evidence type="ECO:0000313" key="5">
    <source>
        <dbReference type="EMBL" id="EJN94849.1"/>
    </source>
</evidence>
<organism evidence="5 6">
    <name type="scientific">Streptococcus ratti FA-1 = DSM 20564</name>
    <dbReference type="NCBI Taxonomy" id="699248"/>
    <lineage>
        <taxon>Bacteria</taxon>
        <taxon>Bacillati</taxon>
        <taxon>Bacillota</taxon>
        <taxon>Bacilli</taxon>
        <taxon>Lactobacillales</taxon>
        <taxon>Streptococcaceae</taxon>
        <taxon>Streptococcus</taxon>
    </lineage>
</organism>
<evidence type="ECO:0000313" key="6">
    <source>
        <dbReference type="Proteomes" id="UP000007815"/>
    </source>
</evidence>
<dbReference type="PANTHER" id="PTHR43095:SF5">
    <property type="entry name" value="XYLULOSE KINASE"/>
    <property type="match status" value="1"/>
</dbReference>
<dbReference type="Proteomes" id="UP000007815">
    <property type="component" value="Unassembled WGS sequence"/>
</dbReference>
<dbReference type="InterPro" id="IPR043129">
    <property type="entry name" value="ATPase_NBD"/>
</dbReference>
<reference evidence="5 6" key="1">
    <citation type="submission" date="2009-12" db="EMBL/GenBank/DDBJ databases">
        <authorList>
            <person name="Lefebure T."/>
            <person name="Cornejo O.E."/>
            <person name="Pavinski Bitar P.D."/>
            <person name="Lang P."/>
            <person name="Stanhope M.J."/>
        </authorList>
    </citation>
    <scope>NUCLEOTIDE SEQUENCE [LARGE SCALE GENOMIC DNA]</scope>
    <source>
        <strain evidence="5 6">FA-1</strain>
    </source>
</reference>
<feature type="domain" description="Carbohydrate kinase FGGY C-terminal" evidence="4">
    <location>
        <begin position="8"/>
        <end position="128"/>
    </location>
</feature>
<evidence type="ECO:0000256" key="3">
    <source>
        <dbReference type="ARBA" id="ARBA00022777"/>
    </source>
</evidence>
<dbReference type="InterPro" id="IPR018485">
    <property type="entry name" value="FGGY_C"/>
</dbReference>
<evidence type="ECO:0000256" key="2">
    <source>
        <dbReference type="ARBA" id="ARBA00022679"/>
    </source>
</evidence>
<dbReference type="PROSITE" id="PS00445">
    <property type="entry name" value="FGGY_KINASES_2"/>
    <property type="match status" value="1"/>
</dbReference>
<comment type="caution">
    <text evidence="5">The sequence shown here is derived from an EMBL/GenBank/DDBJ whole genome shotgun (WGS) entry which is preliminary data.</text>
</comment>
<dbReference type="EMBL" id="AJTZ01000004">
    <property type="protein sequence ID" value="EJN94849.1"/>
    <property type="molecule type" value="Genomic_DNA"/>
</dbReference>